<feature type="domain" description="Prokaryotic-type class I peptide chain release factors" evidence="2">
    <location>
        <begin position="9"/>
        <end position="136"/>
    </location>
</feature>
<dbReference type="OrthoDB" id="9815709at2"/>
<dbReference type="Gene3D" id="3.30.160.20">
    <property type="match status" value="1"/>
</dbReference>
<feature type="compositionally biased region" description="Basic and acidic residues" evidence="1">
    <location>
        <begin position="130"/>
        <end position="146"/>
    </location>
</feature>
<dbReference type="InterPro" id="IPR052104">
    <property type="entry name" value="Mito_Release_Factor_mL62"/>
</dbReference>
<dbReference type="NCBIfam" id="NF006718">
    <property type="entry name" value="PRK09256.1"/>
    <property type="match status" value="1"/>
</dbReference>
<reference evidence="3 4" key="1">
    <citation type="submission" date="2018-02" db="EMBL/GenBank/DDBJ databases">
        <title>Comparative genomes isolates from brazilian mangrove.</title>
        <authorList>
            <person name="Araujo J.E."/>
            <person name="Taketani R.G."/>
            <person name="Silva M.C.P."/>
            <person name="Loureco M.V."/>
            <person name="Andreote F.D."/>
        </authorList>
    </citation>
    <scope>NUCLEOTIDE SEQUENCE [LARGE SCALE GENOMIC DNA]</scope>
    <source>
        <strain evidence="3 4">HEX-2 MGV</strain>
    </source>
</reference>
<dbReference type="Pfam" id="PF00472">
    <property type="entry name" value="RF-1"/>
    <property type="match status" value="1"/>
</dbReference>
<protein>
    <submittedName>
        <fullName evidence="3">Aminoacyl-tRNA hydrolase</fullName>
    </submittedName>
</protein>
<dbReference type="EMBL" id="PUIA01000069">
    <property type="protein sequence ID" value="PQO26101.1"/>
    <property type="molecule type" value="Genomic_DNA"/>
</dbReference>
<dbReference type="Proteomes" id="UP000240009">
    <property type="component" value="Unassembled WGS sequence"/>
</dbReference>
<feature type="region of interest" description="Disordered" evidence="1">
    <location>
        <begin position="97"/>
        <end position="146"/>
    </location>
</feature>
<evidence type="ECO:0000313" key="4">
    <source>
        <dbReference type="Proteomes" id="UP000240009"/>
    </source>
</evidence>
<comment type="caution">
    <text evidence="3">The sequence shown here is derived from an EMBL/GenBank/DDBJ whole genome shotgun (WGS) entry which is preliminary data.</text>
</comment>
<name>A0A2S8F1Q6_9BACT</name>
<evidence type="ECO:0000259" key="2">
    <source>
        <dbReference type="Pfam" id="PF00472"/>
    </source>
</evidence>
<dbReference type="RefSeq" id="WP_105357845.1">
    <property type="nucleotide sequence ID" value="NZ_PUIA01000069.1"/>
</dbReference>
<sequence>MSTFDISPSIRIPWSELQFSYSRSSGPGGQHVNKTNTKATLKWDVHATEALPPTVKQRFEKNWGARINKEGFLVISSEESREQRSNMEACLDKLKHMVTLSAQRPKTRIPTKPSRSSVQRTQEKKRQHSDRKNQRRDSKNISYRKD</sequence>
<dbReference type="AlphaFoldDB" id="A0A2S8F1Q6"/>
<dbReference type="GO" id="GO:0004045">
    <property type="term" value="F:peptidyl-tRNA hydrolase activity"/>
    <property type="evidence" value="ECO:0007669"/>
    <property type="project" value="TreeGrafter"/>
</dbReference>
<dbReference type="InterPro" id="IPR000352">
    <property type="entry name" value="Pep_chain_release_fac_I"/>
</dbReference>
<keyword evidence="3" id="KW-0378">Hydrolase</keyword>
<dbReference type="GO" id="GO:0016150">
    <property type="term" value="F:translation release factor activity, codon nonspecific"/>
    <property type="evidence" value="ECO:0007669"/>
    <property type="project" value="TreeGrafter"/>
</dbReference>
<accession>A0A2S8F1Q6</accession>
<dbReference type="FunFam" id="3.30.160.20:FF:000046">
    <property type="entry name" value="Peptidyl-tRNA hydrolase ICT1"/>
    <property type="match status" value="1"/>
</dbReference>
<evidence type="ECO:0000313" key="3">
    <source>
        <dbReference type="EMBL" id="PQO26101.1"/>
    </source>
</evidence>
<dbReference type="PANTHER" id="PTHR11075">
    <property type="entry name" value="PEPTIDE CHAIN RELEASE FACTOR"/>
    <property type="match status" value="1"/>
</dbReference>
<gene>
    <name evidence="3" type="ORF">C5Y96_21875</name>
</gene>
<dbReference type="SUPFAM" id="SSF110916">
    <property type="entry name" value="Peptidyl-tRNA hydrolase domain-like"/>
    <property type="match status" value="1"/>
</dbReference>
<organism evidence="3 4">
    <name type="scientific">Blastopirellula marina</name>
    <dbReference type="NCBI Taxonomy" id="124"/>
    <lineage>
        <taxon>Bacteria</taxon>
        <taxon>Pseudomonadati</taxon>
        <taxon>Planctomycetota</taxon>
        <taxon>Planctomycetia</taxon>
        <taxon>Pirellulales</taxon>
        <taxon>Pirellulaceae</taxon>
        <taxon>Blastopirellula</taxon>
    </lineage>
</organism>
<evidence type="ECO:0000256" key="1">
    <source>
        <dbReference type="SAM" id="MobiDB-lite"/>
    </source>
</evidence>
<proteinExistence type="predicted"/>
<dbReference type="PANTHER" id="PTHR11075:SF54">
    <property type="entry name" value="LARGE RIBOSOMAL SUBUNIT PROTEIN ML62"/>
    <property type="match status" value="1"/>
</dbReference>